<dbReference type="RefSeq" id="WP_096902926.1">
    <property type="nucleotide sequence ID" value="NZ_JACOOO010000004.1"/>
</dbReference>
<dbReference type="EMBL" id="JACOOO010000004">
    <property type="protein sequence ID" value="MBC5627739.1"/>
    <property type="molecule type" value="Genomic_DNA"/>
</dbReference>
<dbReference type="Proteomes" id="UP000596929">
    <property type="component" value="Unassembled WGS sequence"/>
</dbReference>
<name>A0ABR7D8N3_9CLOT</name>
<dbReference type="Pfam" id="PF11007">
    <property type="entry name" value="CotJA"/>
    <property type="match status" value="1"/>
</dbReference>
<keyword evidence="2" id="KW-1185">Reference proteome</keyword>
<proteinExistence type="predicted"/>
<organism evidence="1 2">
    <name type="scientific">Clostridium hominis</name>
    <dbReference type="NCBI Taxonomy" id="2763036"/>
    <lineage>
        <taxon>Bacteria</taxon>
        <taxon>Bacillati</taxon>
        <taxon>Bacillota</taxon>
        <taxon>Clostridia</taxon>
        <taxon>Eubacteriales</taxon>
        <taxon>Clostridiaceae</taxon>
        <taxon>Clostridium</taxon>
    </lineage>
</organism>
<reference evidence="1 2" key="1">
    <citation type="submission" date="2020-08" db="EMBL/GenBank/DDBJ databases">
        <title>Genome public.</title>
        <authorList>
            <person name="Liu C."/>
            <person name="Sun Q."/>
        </authorList>
    </citation>
    <scope>NUCLEOTIDE SEQUENCE [LARGE SCALE GENOMIC DNA]</scope>
    <source>
        <strain evidence="1 2">NSJ-6</strain>
    </source>
</reference>
<sequence>MSTKDNLIRNNKYAKAYIVPQRYENLLPAHTALKIGTIFRDLYRPYVESEK</sequence>
<protein>
    <submittedName>
        <fullName evidence="1">Spore coat associated protein CotJA</fullName>
    </submittedName>
</protein>
<gene>
    <name evidence="1" type="ORF">H8S20_02425</name>
</gene>
<evidence type="ECO:0000313" key="2">
    <source>
        <dbReference type="Proteomes" id="UP000596929"/>
    </source>
</evidence>
<comment type="caution">
    <text evidence="1">The sequence shown here is derived from an EMBL/GenBank/DDBJ whole genome shotgun (WGS) entry which is preliminary data.</text>
</comment>
<accession>A0ABR7D8N3</accession>
<evidence type="ECO:0000313" key="1">
    <source>
        <dbReference type="EMBL" id="MBC5627739.1"/>
    </source>
</evidence>
<dbReference type="InterPro" id="IPR020256">
    <property type="entry name" value="Spore_coat_CotJA"/>
</dbReference>